<proteinExistence type="predicted"/>
<feature type="domain" description="HTH araC/xylS-type" evidence="4">
    <location>
        <begin position="147"/>
        <end position="246"/>
    </location>
</feature>
<dbReference type="InterPro" id="IPR035965">
    <property type="entry name" value="PAS-like_dom_sf"/>
</dbReference>
<dbReference type="OrthoDB" id="5522855at2"/>
<organism evidence="5 6">
    <name type="scientific">Pedobacter yulinensis</name>
    <dbReference type="NCBI Taxonomy" id="2126353"/>
    <lineage>
        <taxon>Bacteria</taxon>
        <taxon>Pseudomonadati</taxon>
        <taxon>Bacteroidota</taxon>
        <taxon>Sphingobacteriia</taxon>
        <taxon>Sphingobacteriales</taxon>
        <taxon>Sphingobacteriaceae</taxon>
        <taxon>Pedobacter</taxon>
    </lineage>
</organism>
<dbReference type="Pfam" id="PF12833">
    <property type="entry name" value="HTH_18"/>
    <property type="match status" value="1"/>
</dbReference>
<dbReference type="SUPFAM" id="SSF46689">
    <property type="entry name" value="Homeodomain-like"/>
    <property type="match status" value="1"/>
</dbReference>
<protein>
    <recommendedName>
        <fullName evidence="4">HTH araC/xylS-type domain-containing protein</fullName>
    </recommendedName>
</protein>
<dbReference type="EMBL" id="PYLS01000005">
    <property type="protein sequence ID" value="PST83241.1"/>
    <property type="molecule type" value="Genomic_DNA"/>
</dbReference>
<keyword evidence="1" id="KW-0805">Transcription regulation</keyword>
<dbReference type="Pfam" id="PF08448">
    <property type="entry name" value="PAS_4"/>
    <property type="match status" value="2"/>
</dbReference>
<dbReference type="RefSeq" id="WP_107215501.1">
    <property type="nucleotide sequence ID" value="NZ_KZ686269.1"/>
</dbReference>
<comment type="caution">
    <text evidence="5">The sequence shown here is derived from an EMBL/GenBank/DDBJ whole genome shotgun (WGS) entry which is preliminary data.</text>
</comment>
<dbReference type="CDD" id="cd00130">
    <property type="entry name" value="PAS"/>
    <property type="match status" value="2"/>
</dbReference>
<reference evidence="5 6" key="1">
    <citation type="submission" date="2018-03" db="EMBL/GenBank/DDBJ databases">
        <authorList>
            <person name="Keele B.F."/>
        </authorList>
    </citation>
    <scope>NUCLEOTIDE SEQUENCE [LARGE SCALE GENOMIC DNA]</scope>
    <source>
        <strain evidence="5 6">YL28-9</strain>
    </source>
</reference>
<dbReference type="InterPro" id="IPR000014">
    <property type="entry name" value="PAS"/>
</dbReference>
<evidence type="ECO:0000259" key="4">
    <source>
        <dbReference type="PROSITE" id="PS01124"/>
    </source>
</evidence>
<dbReference type="Gene3D" id="3.30.450.20">
    <property type="entry name" value="PAS domain"/>
    <property type="match status" value="1"/>
</dbReference>
<dbReference type="GO" id="GO:0043565">
    <property type="term" value="F:sequence-specific DNA binding"/>
    <property type="evidence" value="ECO:0007669"/>
    <property type="project" value="InterPro"/>
</dbReference>
<dbReference type="Gene3D" id="1.10.10.60">
    <property type="entry name" value="Homeodomain-like"/>
    <property type="match status" value="1"/>
</dbReference>
<keyword evidence="2" id="KW-0238">DNA-binding</keyword>
<dbReference type="SMART" id="SM00342">
    <property type="entry name" value="HTH_ARAC"/>
    <property type="match status" value="1"/>
</dbReference>
<keyword evidence="3" id="KW-0804">Transcription</keyword>
<dbReference type="PROSITE" id="PS01124">
    <property type="entry name" value="HTH_ARAC_FAMILY_2"/>
    <property type="match status" value="1"/>
</dbReference>
<dbReference type="InterPro" id="IPR013656">
    <property type="entry name" value="PAS_4"/>
</dbReference>
<dbReference type="InterPro" id="IPR009057">
    <property type="entry name" value="Homeodomain-like_sf"/>
</dbReference>
<dbReference type="Proteomes" id="UP000240912">
    <property type="component" value="Unassembled WGS sequence"/>
</dbReference>
<evidence type="ECO:0000313" key="6">
    <source>
        <dbReference type="Proteomes" id="UP000240912"/>
    </source>
</evidence>
<evidence type="ECO:0000313" key="5">
    <source>
        <dbReference type="EMBL" id="PST83241.1"/>
    </source>
</evidence>
<sequence length="368" mass="41818">MKTDIRQPTHALKEKNRHALLSYWDRDLVCRFANADFRYWFGETPENAVGKTTLKVLLGAAFDQHMPLIESALDGYKESELLEMEVESGKTIQVEACYFPDPGPETVAGFFLCLSEQEPLDSTYLNTQANTAGLQSGQHNGPRDCMIRVSRYLQNHLLSEFPTIKEIARAHLISPSKLMRDFRLIFGTSPHEYYRILQMEFAERYLESTGCPKKTVAMMLGFSNPTNFNLRYKRYLDEKDSAAKASPANTRPGTDHDVLIRQVPVALAVLDVNRQFLLASEKWLAEFHPDSQDVLGKSFVEFFPEHNINWPATQPGKSRVHAKPQRTCLHDRNGNRHELSLTIRPWTDHSGKPVGSIICAIRAADLVI</sequence>
<dbReference type="InterPro" id="IPR018060">
    <property type="entry name" value="HTH_AraC"/>
</dbReference>
<accession>A0A2T3HLH4</accession>
<keyword evidence="6" id="KW-1185">Reference proteome</keyword>
<dbReference type="AlphaFoldDB" id="A0A2T3HLH4"/>
<dbReference type="GO" id="GO:0003700">
    <property type="term" value="F:DNA-binding transcription factor activity"/>
    <property type="evidence" value="ECO:0007669"/>
    <property type="project" value="InterPro"/>
</dbReference>
<dbReference type="PANTHER" id="PTHR43280">
    <property type="entry name" value="ARAC-FAMILY TRANSCRIPTIONAL REGULATOR"/>
    <property type="match status" value="1"/>
</dbReference>
<gene>
    <name evidence="5" type="ORF">C7T94_11655</name>
</gene>
<evidence type="ECO:0000256" key="3">
    <source>
        <dbReference type="ARBA" id="ARBA00023163"/>
    </source>
</evidence>
<evidence type="ECO:0000256" key="1">
    <source>
        <dbReference type="ARBA" id="ARBA00023015"/>
    </source>
</evidence>
<name>A0A2T3HLH4_9SPHI</name>
<dbReference type="SUPFAM" id="SSF55785">
    <property type="entry name" value="PYP-like sensor domain (PAS domain)"/>
    <property type="match status" value="2"/>
</dbReference>
<dbReference type="PANTHER" id="PTHR43280:SF2">
    <property type="entry name" value="HTH-TYPE TRANSCRIPTIONAL REGULATOR EXSA"/>
    <property type="match status" value="1"/>
</dbReference>
<evidence type="ECO:0000256" key="2">
    <source>
        <dbReference type="ARBA" id="ARBA00023125"/>
    </source>
</evidence>